<gene>
    <name evidence="1" type="ORF">H9647_08080</name>
</gene>
<reference evidence="1 2" key="1">
    <citation type="submission" date="2020-08" db="EMBL/GenBank/DDBJ databases">
        <title>A Genomic Blueprint of the Chicken Gut Microbiome.</title>
        <authorList>
            <person name="Gilroy R."/>
            <person name="Ravi A."/>
            <person name="Getino M."/>
            <person name="Pursley I."/>
            <person name="Horton D.L."/>
            <person name="Alikhan N.-F."/>
            <person name="Baker D."/>
            <person name="Gharbi K."/>
            <person name="Hall N."/>
            <person name="Watson M."/>
            <person name="Adriaenssens E.M."/>
            <person name="Foster-Nyarko E."/>
            <person name="Jarju S."/>
            <person name="Secka A."/>
            <person name="Antonio M."/>
            <person name="Oren A."/>
            <person name="Chaudhuri R."/>
            <person name="La Ragione R.M."/>
            <person name="Hildebrand F."/>
            <person name="Pallen M.J."/>
        </authorList>
    </citation>
    <scope>NUCLEOTIDE SEQUENCE [LARGE SCALE GENOMIC DNA]</scope>
    <source>
        <strain evidence="1 2">Sa2BVA9</strain>
    </source>
</reference>
<protein>
    <submittedName>
        <fullName evidence="1">DUF5359 family protein</fullName>
    </submittedName>
</protein>
<evidence type="ECO:0000313" key="1">
    <source>
        <dbReference type="EMBL" id="MBD7968019.1"/>
    </source>
</evidence>
<comment type="caution">
    <text evidence="1">The sequence shown here is derived from an EMBL/GenBank/DDBJ whole genome shotgun (WGS) entry which is preliminary data.</text>
</comment>
<dbReference type="InterPro" id="IPR035281">
    <property type="entry name" value="DUF5359"/>
</dbReference>
<dbReference type="Proteomes" id="UP000608071">
    <property type="component" value="Unassembled WGS sequence"/>
</dbReference>
<evidence type="ECO:0000313" key="2">
    <source>
        <dbReference type="Proteomes" id="UP000608071"/>
    </source>
</evidence>
<keyword evidence="2" id="KW-1185">Reference proteome</keyword>
<accession>A0ABR8SWZ4</accession>
<dbReference type="Pfam" id="PF17313">
    <property type="entry name" value="DUF5359"/>
    <property type="match status" value="1"/>
</dbReference>
<organism evidence="1 2">
    <name type="scientific">Paenibacillus gallinarum</name>
    <dbReference type="NCBI Taxonomy" id="2762232"/>
    <lineage>
        <taxon>Bacteria</taxon>
        <taxon>Bacillati</taxon>
        <taxon>Bacillota</taxon>
        <taxon>Bacilli</taxon>
        <taxon>Bacillales</taxon>
        <taxon>Paenibacillaceae</taxon>
        <taxon>Paenibacillus</taxon>
    </lineage>
</organism>
<sequence length="77" mass="9090">MKQSGEEARRYEALFMKFSIQVERRLKKLLLCLFLLLLVFQILLHNRYTAPYMSGVFRLEGTPLPASFQPSHMLDKE</sequence>
<dbReference type="EMBL" id="JACSQL010000002">
    <property type="protein sequence ID" value="MBD7968019.1"/>
    <property type="molecule type" value="Genomic_DNA"/>
</dbReference>
<proteinExistence type="predicted"/>
<dbReference type="RefSeq" id="WP_191799228.1">
    <property type="nucleotide sequence ID" value="NZ_JACSQL010000002.1"/>
</dbReference>
<name>A0ABR8SWZ4_9BACL</name>